<keyword evidence="1" id="KW-1133">Transmembrane helix</keyword>
<organism evidence="2">
    <name type="scientific">marine metagenome</name>
    <dbReference type="NCBI Taxonomy" id="408172"/>
    <lineage>
        <taxon>unclassified sequences</taxon>
        <taxon>metagenomes</taxon>
        <taxon>ecological metagenomes</taxon>
    </lineage>
</organism>
<dbReference type="EMBL" id="UINC01164208">
    <property type="protein sequence ID" value="SVD64935.1"/>
    <property type="molecule type" value="Genomic_DNA"/>
</dbReference>
<proteinExistence type="predicted"/>
<keyword evidence="1" id="KW-0472">Membrane</keyword>
<evidence type="ECO:0000256" key="1">
    <source>
        <dbReference type="SAM" id="Phobius"/>
    </source>
</evidence>
<feature type="non-terminal residue" evidence="2">
    <location>
        <position position="42"/>
    </location>
</feature>
<evidence type="ECO:0000313" key="2">
    <source>
        <dbReference type="EMBL" id="SVD64935.1"/>
    </source>
</evidence>
<name>A0A382X2U8_9ZZZZ</name>
<sequence length="42" mass="4760">MIKFINSVFVCLSLYYIFVISGVNLSIPIQVIPDETTQLLNI</sequence>
<gene>
    <name evidence="2" type="ORF">METZ01_LOCUS417789</name>
</gene>
<feature type="transmembrane region" description="Helical" evidence="1">
    <location>
        <begin position="7"/>
        <end position="27"/>
    </location>
</feature>
<dbReference type="AlphaFoldDB" id="A0A382X2U8"/>
<keyword evidence="1" id="KW-0812">Transmembrane</keyword>
<protein>
    <submittedName>
        <fullName evidence="2">Uncharacterized protein</fullName>
    </submittedName>
</protein>
<reference evidence="2" key="1">
    <citation type="submission" date="2018-05" db="EMBL/GenBank/DDBJ databases">
        <authorList>
            <person name="Lanie J.A."/>
            <person name="Ng W.-L."/>
            <person name="Kazmierczak K.M."/>
            <person name="Andrzejewski T.M."/>
            <person name="Davidsen T.M."/>
            <person name="Wayne K.J."/>
            <person name="Tettelin H."/>
            <person name="Glass J.I."/>
            <person name="Rusch D."/>
            <person name="Podicherti R."/>
            <person name="Tsui H.-C.T."/>
            <person name="Winkler M.E."/>
        </authorList>
    </citation>
    <scope>NUCLEOTIDE SEQUENCE</scope>
</reference>
<accession>A0A382X2U8</accession>